<feature type="domain" description="MobA-like NTP transferase" evidence="1">
    <location>
        <begin position="15"/>
        <end position="169"/>
    </location>
</feature>
<dbReference type="CDD" id="cd04182">
    <property type="entry name" value="GT_2_like_f"/>
    <property type="match status" value="1"/>
</dbReference>
<accession>A0A223S5K6</accession>
<name>A0A223S5K6_9ACTN</name>
<protein>
    <submittedName>
        <fullName evidence="2">Nucleotidyltransferase family protein</fullName>
    </submittedName>
</protein>
<keyword evidence="2" id="KW-0808">Transferase</keyword>
<sequence>MTTRKTGGDGTPVAGLLLAAGEGTRLGGPKALVELAGERLVDRGARILREGGCVPVYVVTGAAKAEVDGATEVHNPKWPSGMGSSLRTGLDAMPTEVDAVVVALVDQPLVTSAAVRRLREAYAEGSRAVVATYGGNLRNPVLLGREHWPSVHALAEGDVGARPFLRAYSHLVTPVDCDDVASPDDIDTAEDLERMRKILDLGPGGTDGITVGPD</sequence>
<dbReference type="Proteomes" id="UP000215005">
    <property type="component" value="Chromosome"/>
</dbReference>
<dbReference type="KEGG" id="ngv:CDO52_11940"/>
<dbReference type="Gene3D" id="3.90.550.10">
    <property type="entry name" value="Spore Coat Polysaccharide Biosynthesis Protein SpsA, Chain A"/>
    <property type="match status" value="1"/>
</dbReference>
<dbReference type="PANTHER" id="PTHR43777">
    <property type="entry name" value="MOLYBDENUM COFACTOR CYTIDYLYLTRANSFERASE"/>
    <property type="match status" value="1"/>
</dbReference>
<reference evidence="2 3" key="1">
    <citation type="submission" date="2017-08" db="EMBL/GenBank/DDBJ databases">
        <title>The complete genome sequence of Nocardiopsis gilva YIM 90087.</title>
        <authorList>
            <person name="Yin M."/>
            <person name="Tang S."/>
        </authorList>
    </citation>
    <scope>NUCLEOTIDE SEQUENCE [LARGE SCALE GENOMIC DNA]</scope>
    <source>
        <strain evidence="2 3">YIM 90087</strain>
    </source>
</reference>
<dbReference type="PANTHER" id="PTHR43777:SF1">
    <property type="entry name" value="MOLYBDENUM COFACTOR CYTIDYLYLTRANSFERASE"/>
    <property type="match status" value="1"/>
</dbReference>
<evidence type="ECO:0000313" key="2">
    <source>
        <dbReference type="EMBL" id="ASU83398.1"/>
    </source>
</evidence>
<dbReference type="InterPro" id="IPR029044">
    <property type="entry name" value="Nucleotide-diphossugar_trans"/>
</dbReference>
<dbReference type="EMBL" id="CP022753">
    <property type="protein sequence ID" value="ASU83398.1"/>
    <property type="molecule type" value="Genomic_DNA"/>
</dbReference>
<evidence type="ECO:0000259" key="1">
    <source>
        <dbReference type="Pfam" id="PF12804"/>
    </source>
</evidence>
<dbReference type="OrthoDB" id="4427994at2"/>
<organism evidence="2 3">
    <name type="scientific">Nocardiopsis gilva YIM 90087</name>
    <dbReference type="NCBI Taxonomy" id="1235441"/>
    <lineage>
        <taxon>Bacteria</taxon>
        <taxon>Bacillati</taxon>
        <taxon>Actinomycetota</taxon>
        <taxon>Actinomycetes</taxon>
        <taxon>Streptosporangiales</taxon>
        <taxon>Nocardiopsidaceae</taxon>
        <taxon>Nocardiopsis</taxon>
    </lineage>
</organism>
<evidence type="ECO:0000313" key="3">
    <source>
        <dbReference type="Proteomes" id="UP000215005"/>
    </source>
</evidence>
<dbReference type="AlphaFoldDB" id="A0A223S5K6"/>
<gene>
    <name evidence="2" type="ORF">CDO52_11940</name>
</gene>
<dbReference type="SUPFAM" id="SSF53448">
    <property type="entry name" value="Nucleotide-diphospho-sugar transferases"/>
    <property type="match status" value="1"/>
</dbReference>
<dbReference type="Pfam" id="PF12804">
    <property type="entry name" value="NTP_transf_3"/>
    <property type="match status" value="1"/>
</dbReference>
<dbReference type="InterPro" id="IPR025877">
    <property type="entry name" value="MobA-like_NTP_Trfase"/>
</dbReference>
<dbReference type="RefSeq" id="WP_017617011.1">
    <property type="nucleotide sequence ID" value="NZ_ANBG01000034.1"/>
</dbReference>
<keyword evidence="3" id="KW-1185">Reference proteome</keyword>
<proteinExistence type="predicted"/>
<dbReference type="GO" id="GO:0016779">
    <property type="term" value="F:nucleotidyltransferase activity"/>
    <property type="evidence" value="ECO:0007669"/>
    <property type="project" value="UniProtKB-ARBA"/>
</dbReference>